<name>A0ACB1AQL6_MELEN</name>
<keyword evidence="2" id="KW-1185">Reference proteome</keyword>
<evidence type="ECO:0000313" key="1">
    <source>
        <dbReference type="EMBL" id="CAK5098640.1"/>
    </source>
</evidence>
<proteinExistence type="predicted"/>
<dbReference type="Proteomes" id="UP001497535">
    <property type="component" value="Unassembled WGS sequence"/>
</dbReference>
<sequence>MMDSAVSSAENKSLAVFIYPKVLFLSGPKRILRGPAYTLEVIFYVLFYL</sequence>
<protein>
    <submittedName>
        <fullName evidence="1">Uncharacterized protein</fullName>
    </submittedName>
</protein>
<reference evidence="1" key="1">
    <citation type="submission" date="2023-11" db="EMBL/GenBank/DDBJ databases">
        <authorList>
            <person name="Poullet M."/>
        </authorList>
    </citation>
    <scope>NUCLEOTIDE SEQUENCE</scope>
    <source>
        <strain evidence="1">E1834</strain>
    </source>
</reference>
<comment type="caution">
    <text evidence="1">The sequence shown here is derived from an EMBL/GenBank/DDBJ whole genome shotgun (WGS) entry which is preliminary data.</text>
</comment>
<evidence type="ECO:0000313" key="2">
    <source>
        <dbReference type="Proteomes" id="UP001497535"/>
    </source>
</evidence>
<organism evidence="1 2">
    <name type="scientific">Meloidogyne enterolobii</name>
    <name type="common">Root-knot nematode worm</name>
    <name type="synonym">Meloidogyne mayaguensis</name>
    <dbReference type="NCBI Taxonomy" id="390850"/>
    <lineage>
        <taxon>Eukaryota</taxon>
        <taxon>Metazoa</taxon>
        <taxon>Ecdysozoa</taxon>
        <taxon>Nematoda</taxon>
        <taxon>Chromadorea</taxon>
        <taxon>Rhabditida</taxon>
        <taxon>Tylenchina</taxon>
        <taxon>Tylenchomorpha</taxon>
        <taxon>Tylenchoidea</taxon>
        <taxon>Meloidogynidae</taxon>
        <taxon>Meloidogyninae</taxon>
        <taxon>Meloidogyne</taxon>
    </lineage>
</organism>
<gene>
    <name evidence="1" type="ORF">MENTE1834_LOCUS41652</name>
</gene>
<accession>A0ACB1AQL6</accession>
<dbReference type="EMBL" id="CAVMJV010000104">
    <property type="protein sequence ID" value="CAK5098640.1"/>
    <property type="molecule type" value="Genomic_DNA"/>
</dbReference>